<evidence type="ECO:0000313" key="2">
    <source>
        <dbReference type="EMBL" id="KAJ3833268.1"/>
    </source>
</evidence>
<keyword evidence="3" id="KW-1185">Reference proteome</keyword>
<dbReference type="EMBL" id="MU806734">
    <property type="protein sequence ID" value="KAJ3833268.1"/>
    <property type="molecule type" value="Genomic_DNA"/>
</dbReference>
<gene>
    <name evidence="2" type="ORF">F5878DRAFT_646084</name>
</gene>
<sequence length="458" mass="50292">MLSNEGAGEVRVWDASAAGFNSSEIASCRPGSIRGSLRERSQEYEGAVPSGSGLKAIQRAAEKWFTLVAVGREPGVPELFNHQLTVKDLQMALGTPVLFETDQDWPTGRILYGARAKKFLPTSTIPPTPPTPFIPPISTPPTKPTTKKPPKKKIKSTRTVGANDDDHDPTWAFDPPAGMSLLEFGELGGVNEGWDWDTFEKDPRLELWVVRVPKGVNPKHLEHAVINLPGPSSTRSNHRTTKVGVLNRKQERYDIWNLGSSSSLSSNDEMIGGVEVGRVDNEDGAGGGGEEMRGFTCLLPKKNKSKNKNKRGEFYIAPRPIARHLLVTGQPAQPARPSTTNDPSSSSTIPTIPTQNPPRFAYPPELLKHRYVAFGSTPVTPHNDDDDGDDYKMELNDSHAEDVHAKSSSSKVAHQTTTTHIKKESPKQSKETRKRKKIEEAAMPTPTPKKQKKLKRSA</sequence>
<dbReference type="Proteomes" id="UP001163846">
    <property type="component" value="Unassembled WGS sequence"/>
</dbReference>
<feature type="compositionally biased region" description="Polar residues" evidence="1">
    <location>
        <begin position="406"/>
        <end position="419"/>
    </location>
</feature>
<name>A0AA38NZ12_9AGAR</name>
<dbReference type="GO" id="GO:0006360">
    <property type="term" value="P:transcription by RNA polymerase I"/>
    <property type="evidence" value="ECO:0007669"/>
    <property type="project" value="InterPro"/>
</dbReference>
<dbReference type="Gene3D" id="6.20.250.70">
    <property type="match status" value="1"/>
</dbReference>
<feature type="region of interest" description="Disordered" evidence="1">
    <location>
        <begin position="122"/>
        <end position="168"/>
    </location>
</feature>
<dbReference type="InterPro" id="IPR013240">
    <property type="entry name" value="DNA-dir_RNA_pol1_su_RPA34"/>
</dbReference>
<protein>
    <submittedName>
        <fullName evidence="2">Uncharacterized protein</fullName>
    </submittedName>
</protein>
<accession>A0AA38NZ12</accession>
<dbReference type="Pfam" id="PF08208">
    <property type="entry name" value="RNA_polI_A34"/>
    <property type="match status" value="1"/>
</dbReference>
<feature type="region of interest" description="Disordered" evidence="1">
    <location>
        <begin position="399"/>
        <end position="458"/>
    </location>
</feature>
<reference evidence="2" key="1">
    <citation type="submission" date="2022-08" db="EMBL/GenBank/DDBJ databases">
        <authorList>
            <consortium name="DOE Joint Genome Institute"/>
            <person name="Min B."/>
            <person name="Riley R."/>
            <person name="Sierra-Patev S."/>
            <person name="Naranjo-Ortiz M."/>
            <person name="Looney B."/>
            <person name="Konkel Z."/>
            <person name="Slot J.C."/>
            <person name="Sakamoto Y."/>
            <person name="Steenwyk J.L."/>
            <person name="Rokas A."/>
            <person name="Carro J."/>
            <person name="Camarero S."/>
            <person name="Ferreira P."/>
            <person name="Molpeceres G."/>
            <person name="Ruiz-Duenas F.J."/>
            <person name="Serrano A."/>
            <person name="Henrissat B."/>
            <person name="Drula E."/>
            <person name="Hughes K.W."/>
            <person name="Mata J.L."/>
            <person name="Ishikawa N.K."/>
            <person name="Vargas-Isla R."/>
            <person name="Ushijima S."/>
            <person name="Smith C.A."/>
            <person name="Ahrendt S."/>
            <person name="Andreopoulos W."/>
            <person name="He G."/>
            <person name="Labutti K."/>
            <person name="Lipzen A."/>
            <person name="Ng V."/>
            <person name="Sandor L."/>
            <person name="Barry K."/>
            <person name="Martinez A.T."/>
            <person name="Xiao Y."/>
            <person name="Gibbons J.G."/>
            <person name="Terashima K."/>
            <person name="Hibbett D.S."/>
            <person name="Grigoriev I.V."/>
        </authorList>
    </citation>
    <scope>NUCLEOTIDE SEQUENCE</scope>
    <source>
        <strain evidence="2">TFB9207</strain>
    </source>
</reference>
<comment type="caution">
    <text evidence="2">The sequence shown here is derived from an EMBL/GenBank/DDBJ whole genome shotgun (WGS) entry which is preliminary data.</text>
</comment>
<dbReference type="AlphaFoldDB" id="A0AA38NZ12"/>
<feature type="region of interest" description="Disordered" evidence="1">
    <location>
        <begin position="330"/>
        <end position="362"/>
    </location>
</feature>
<feature type="compositionally biased region" description="Basic and acidic residues" evidence="1">
    <location>
        <begin position="421"/>
        <end position="431"/>
    </location>
</feature>
<proteinExistence type="predicted"/>
<organism evidence="2 3">
    <name type="scientific">Lentinula raphanica</name>
    <dbReference type="NCBI Taxonomy" id="153919"/>
    <lineage>
        <taxon>Eukaryota</taxon>
        <taxon>Fungi</taxon>
        <taxon>Dikarya</taxon>
        <taxon>Basidiomycota</taxon>
        <taxon>Agaricomycotina</taxon>
        <taxon>Agaricomycetes</taxon>
        <taxon>Agaricomycetidae</taxon>
        <taxon>Agaricales</taxon>
        <taxon>Marasmiineae</taxon>
        <taxon>Omphalotaceae</taxon>
        <taxon>Lentinula</taxon>
    </lineage>
</organism>
<evidence type="ECO:0000313" key="3">
    <source>
        <dbReference type="Proteomes" id="UP001163846"/>
    </source>
</evidence>
<feature type="compositionally biased region" description="Pro residues" evidence="1">
    <location>
        <begin position="124"/>
        <end position="143"/>
    </location>
</feature>
<evidence type="ECO:0000256" key="1">
    <source>
        <dbReference type="SAM" id="MobiDB-lite"/>
    </source>
</evidence>
<feature type="compositionally biased region" description="Basic residues" evidence="1">
    <location>
        <begin position="145"/>
        <end position="156"/>
    </location>
</feature>
<feature type="compositionally biased region" description="Basic residues" evidence="1">
    <location>
        <begin position="449"/>
        <end position="458"/>
    </location>
</feature>
<feature type="compositionally biased region" description="Low complexity" evidence="1">
    <location>
        <begin position="337"/>
        <end position="358"/>
    </location>
</feature>